<dbReference type="SUPFAM" id="SSF53474">
    <property type="entry name" value="alpha/beta-Hydrolases"/>
    <property type="match status" value="1"/>
</dbReference>
<evidence type="ECO:0000313" key="2">
    <source>
        <dbReference type="EMBL" id="QGN16591.1"/>
    </source>
</evidence>
<keyword evidence="3" id="KW-1185">Reference proteome</keyword>
<dbReference type="InterPro" id="IPR029058">
    <property type="entry name" value="AB_hydrolase_fold"/>
</dbReference>
<sequence length="316" mass="35933">MTSLAYEKNIKTEIPAVQKEKFNGADFTYLKWPASSTNANGSDDTTTKCRVIIVHGFCEYYKLYYKLMDRLAQNGVESFIFDQRGAGETSPGKEKGNTDETRTFQDLDHFIEKNLKECEALGNRKLFLFGHSMGGGIVLNYGCSGKYRSKIAGIMTTGPLIELHPKSNPMYIVRKLSPVLAAVLPNFKIDTGLNVEGITGSKENQELLKKDPYLKLVGSFRQIYDMLERGKRLLSDPVRAEGFRTPVLIMHGEQDTINDPKASEKFIRDRLPHLQDKTLKIYQDARHSLLSLERDEYFDQAFGDMIQWIDVHTITE</sequence>
<dbReference type="Proteomes" id="UP000422736">
    <property type="component" value="Chromosome 5"/>
</dbReference>
<dbReference type="PANTHER" id="PTHR11614">
    <property type="entry name" value="PHOSPHOLIPASE-RELATED"/>
    <property type="match status" value="1"/>
</dbReference>
<dbReference type="Pfam" id="PF12146">
    <property type="entry name" value="Hydrolase_4"/>
    <property type="match status" value="1"/>
</dbReference>
<organism evidence="2 3">
    <name type="scientific">Kluyveromyces marxianus</name>
    <name type="common">Yeast</name>
    <name type="synonym">Candida kefyr</name>
    <dbReference type="NCBI Taxonomy" id="4911"/>
    <lineage>
        <taxon>Eukaryota</taxon>
        <taxon>Fungi</taxon>
        <taxon>Dikarya</taxon>
        <taxon>Ascomycota</taxon>
        <taxon>Saccharomycotina</taxon>
        <taxon>Saccharomycetes</taxon>
        <taxon>Saccharomycetales</taxon>
        <taxon>Saccharomycetaceae</taxon>
        <taxon>Kluyveromyces</taxon>
    </lineage>
</organism>
<dbReference type="Gene3D" id="3.40.50.1820">
    <property type="entry name" value="alpha/beta hydrolase"/>
    <property type="match status" value="1"/>
</dbReference>
<proteinExistence type="predicted"/>
<feature type="domain" description="Serine aminopeptidase S33" evidence="1">
    <location>
        <begin position="48"/>
        <end position="293"/>
    </location>
</feature>
<protein>
    <submittedName>
        <fullName evidence="2">Serine hydrolase YJU3</fullName>
    </submittedName>
</protein>
<evidence type="ECO:0000313" key="3">
    <source>
        <dbReference type="Proteomes" id="UP000422736"/>
    </source>
</evidence>
<dbReference type="InterPro" id="IPR022742">
    <property type="entry name" value="Hydrolase_4"/>
</dbReference>
<dbReference type="InterPro" id="IPR051044">
    <property type="entry name" value="MAG_DAG_Lipase"/>
</dbReference>
<reference evidence="2 3" key="1">
    <citation type="submission" date="2016-03" db="EMBL/GenBank/DDBJ databases">
        <title>How can Kluyveromyces marxianus grow so fast - potential evolutionary course in Saccharomyces Complex revealed by comparative genomics.</title>
        <authorList>
            <person name="Mo W."/>
            <person name="Lu W."/>
            <person name="Yang X."/>
            <person name="Qi J."/>
            <person name="Lv H."/>
        </authorList>
    </citation>
    <scope>NUCLEOTIDE SEQUENCE [LARGE SCALE GENOMIC DNA]</scope>
    <source>
        <strain evidence="2 3">FIM1</strain>
    </source>
</reference>
<dbReference type="EMBL" id="CP015058">
    <property type="protein sequence ID" value="QGN16591.1"/>
    <property type="molecule type" value="Genomic_DNA"/>
</dbReference>
<accession>A0ABX6EY87</accession>
<dbReference type="GO" id="GO:0016787">
    <property type="term" value="F:hydrolase activity"/>
    <property type="evidence" value="ECO:0007669"/>
    <property type="project" value="UniProtKB-KW"/>
</dbReference>
<keyword evidence="2" id="KW-0378">Hydrolase</keyword>
<name>A0ABX6EY87_KLUMA</name>
<gene>
    <name evidence="2" type="primary">YJU3</name>
    <name evidence="2" type="ORF">FIM1_3307</name>
</gene>
<evidence type="ECO:0000259" key="1">
    <source>
        <dbReference type="Pfam" id="PF12146"/>
    </source>
</evidence>